<dbReference type="EMBL" id="JAKMXF010000099">
    <property type="protein sequence ID" value="KAI6658287.1"/>
    <property type="molecule type" value="Genomic_DNA"/>
</dbReference>
<gene>
    <name evidence="1" type="ORF">LOD99_15556</name>
</gene>
<organism evidence="1 2">
    <name type="scientific">Oopsacas minuta</name>
    <dbReference type="NCBI Taxonomy" id="111878"/>
    <lineage>
        <taxon>Eukaryota</taxon>
        <taxon>Metazoa</taxon>
        <taxon>Porifera</taxon>
        <taxon>Hexactinellida</taxon>
        <taxon>Hexasterophora</taxon>
        <taxon>Lyssacinosida</taxon>
        <taxon>Leucopsacidae</taxon>
        <taxon>Oopsacas</taxon>
    </lineage>
</organism>
<protein>
    <submittedName>
        <fullName evidence="1">Uncharacterized protein</fullName>
    </submittedName>
</protein>
<comment type="caution">
    <text evidence="1">The sequence shown here is derived from an EMBL/GenBank/DDBJ whole genome shotgun (WGS) entry which is preliminary data.</text>
</comment>
<reference evidence="1 2" key="1">
    <citation type="journal article" date="2023" name="BMC Biol.">
        <title>The compact genome of the sponge Oopsacas minuta (Hexactinellida) is lacking key metazoan core genes.</title>
        <authorList>
            <person name="Santini S."/>
            <person name="Schenkelaars Q."/>
            <person name="Jourda C."/>
            <person name="Duchesne M."/>
            <person name="Belahbib H."/>
            <person name="Rocher C."/>
            <person name="Selva M."/>
            <person name="Riesgo A."/>
            <person name="Vervoort M."/>
            <person name="Leys S.P."/>
            <person name="Kodjabachian L."/>
            <person name="Le Bivic A."/>
            <person name="Borchiellini C."/>
            <person name="Claverie J.M."/>
            <person name="Renard E."/>
        </authorList>
    </citation>
    <scope>NUCLEOTIDE SEQUENCE [LARGE SCALE GENOMIC DNA]</scope>
    <source>
        <strain evidence="1">SPO-2</strain>
    </source>
</reference>
<name>A0AAV7KAW6_9METZ</name>
<dbReference type="Proteomes" id="UP001165289">
    <property type="component" value="Unassembled WGS sequence"/>
</dbReference>
<accession>A0AAV7KAW6</accession>
<evidence type="ECO:0000313" key="2">
    <source>
        <dbReference type="Proteomes" id="UP001165289"/>
    </source>
</evidence>
<sequence length="354" mass="39388">MIFFDNSTLAEKSRLSSEGDICTPNHVHAKAIRKPLLELTIKGQRVRLEPLLALIKSLAASENVDSKTMAAMALQFVSSSSGDYSTSSFCLEIVSKGTFQGNIKTHIPIAKSTFLLGQLEIGKRKYIELRRLCKSDNALFPKYVLISQYQADITLEKEFIFIRNVSDTPMGVGISYISIIKQTISRLLESLPTDSEFEFPLTFSATDALDGSGSHQVDNQIQELPDIGSKNFILFAFKLLAIHDSANKLIWENERLNSQFQIRPVTLLAAKENSENVRHLMDTYINPYVADMEENGKPLSQGLVRIKLLKTMFDGKMAGILSGAGGAHCQLCTAISNNYMMSNLYEMVCLLIVQ</sequence>
<dbReference type="AlphaFoldDB" id="A0AAV7KAW6"/>
<evidence type="ECO:0000313" key="1">
    <source>
        <dbReference type="EMBL" id="KAI6658287.1"/>
    </source>
</evidence>
<proteinExistence type="predicted"/>
<keyword evidence="2" id="KW-1185">Reference proteome</keyword>